<dbReference type="PRINTS" id="PR01036">
    <property type="entry name" value="TCRTETB"/>
</dbReference>
<dbReference type="AlphaFoldDB" id="A0AAV9TQW4"/>
<evidence type="ECO:0000256" key="3">
    <source>
        <dbReference type="ARBA" id="ARBA00022989"/>
    </source>
</evidence>
<feature type="transmembrane region" description="Helical" evidence="6">
    <location>
        <begin position="415"/>
        <end position="433"/>
    </location>
</feature>
<dbReference type="PANTHER" id="PTHR23501:SF198">
    <property type="entry name" value="AZOLE RESISTANCE PROTEIN 1-RELATED"/>
    <property type="match status" value="1"/>
</dbReference>
<dbReference type="EMBL" id="JASAOK010000002">
    <property type="protein sequence ID" value="KAK6225438.1"/>
    <property type="molecule type" value="Genomic_DNA"/>
</dbReference>
<dbReference type="Gene3D" id="1.20.1250.20">
    <property type="entry name" value="MFS general substrate transporter like domains"/>
    <property type="match status" value="1"/>
</dbReference>
<dbReference type="CDD" id="cd17502">
    <property type="entry name" value="MFS_Azr1_MDR_like"/>
    <property type="match status" value="1"/>
</dbReference>
<feature type="transmembrane region" description="Helical" evidence="6">
    <location>
        <begin position="170"/>
        <end position="195"/>
    </location>
</feature>
<feature type="domain" description="Major facilitator superfamily (MFS) profile" evidence="7">
    <location>
        <begin position="80"/>
        <end position="610"/>
    </location>
</feature>
<dbReference type="InterPro" id="IPR020846">
    <property type="entry name" value="MFS_dom"/>
</dbReference>
<dbReference type="Pfam" id="PF07690">
    <property type="entry name" value="MFS_1"/>
    <property type="match status" value="1"/>
</dbReference>
<feature type="transmembrane region" description="Helical" evidence="6">
    <location>
        <begin position="510"/>
        <end position="531"/>
    </location>
</feature>
<feature type="transmembrane region" description="Helical" evidence="6">
    <location>
        <begin position="144"/>
        <end position="164"/>
    </location>
</feature>
<feature type="transmembrane region" description="Helical" evidence="6">
    <location>
        <begin position="378"/>
        <end position="403"/>
    </location>
</feature>
<evidence type="ECO:0000256" key="1">
    <source>
        <dbReference type="ARBA" id="ARBA00004141"/>
    </source>
</evidence>
<feature type="region of interest" description="Disordered" evidence="5">
    <location>
        <begin position="1"/>
        <end position="67"/>
    </location>
</feature>
<keyword evidence="3 6" id="KW-1133">Transmembrane helix</keyword>
<dbReference type="Gene3D" id="1.20.1720.10">
    <property type="entry name" value="Multidrug resistance protein D"/>
    <property type="match status" value="1"/>
</dbReference>
<dbReference type="Proteomes" id="UP001327957">
    <property type="component" value="Unassembled WGS sequence"/>
</dbReference>
<dbReference type="GO" id="GO:0005886">
    <property type="term" value="C:plasma membrane"/>
    <property type="evidence" value="ECO:0007669"/>
    <property type="project" value="TreeGrafter"/>
</dbReference>
<evidence type="ECO:0000256" key="2">
    <source>
        <dbReference type="ARBA" id="ARBA00022692"/>
    </source>
</evidence>
<feature type="transmembrane region" description="Helical" evidence="6">
    <location>
        <begin position="237"/>
        <end position="255"/>
    </location>
</feature>
<evidence type="ECO:0000256" key="6">
    <source>
        <dbReference type="SAM" id="Phobius"/>
    </source>
</evidence>
<evidence type="ECO:0000256" key="4">
    <source>
        <dbReference type="ARBA" id="ARBA00023136"/>
    </source>
</evidence>
<feature type="transmembrane region" description="Helical" evidence="6">
    <location>
        <begin position="543"/>
        <end position="566"/>
    </location>
</feature>
<feature type="transmembrane region" description="Helical" evidence="6">
    <location>
        <begin position="339"/>
        <end position="357"/>
    </location>
</feature>
<evidence type="ECO:0000256" key="5">
    <source>
        <dbReference type="SAM" id="MobiDB-lite"/>
    </source>
</evidence>
<dbReference type="PROSITE" id="PS50850">
    <property type="entry name" value="MFS"/>
    <property type="match status" value="1"/>
</dbReference>
<proteinExistence type="predicted"/>
<keyword evidence="4 6" id="KW-0472">Membrane</keyword>
<organism evidence="8 9">
    <name type="scientific">Colletotrichum tabaci</name>
    <dbReference type="NCBI Taxonomy" id="1209068"/>
    <lineage>
        <taxon>Eukaryota</taxon>
        <taxon>Fungi</taxon>
        <taxon>Dikarya</taxon>
        <taxon>Ascomycota</taxon>
        <taxon>Pezizomycotina</taxon>
        <taxon>Sordariomycetes</taxon>
        <taxon>Hypocreomycetidae</taxon>
        <taxon>Glomerellales</taxon>
        <taxon>Glomerellaceae</taxon>
        <taxon>Colletotrichum</taxon>
        <taxon>Colletotrichum destructivum species complex</taxon>
    </lineage>
</organism>
<feature type="compositionally biased region" description="Basic and acidic residues" evidence="5">
    <location>
        <begin position="23"/>
        <end position="39"/>
    </location>
</feature>
<evidence type="ECO:0000313" key="8">
    <source>
        <dbReference type="EMBL" id="KAK6225438.1"/>
    </source>
</evidence>
<protein>
    <submittedName>
        <fullName evidence="8">Mfs transporter</fullName>
    </submittedName>
</protein>
<name>A0AAV9TQW4_9PEZI</name>
<comment type="subcellular location">
    <subcellularLocation>
        <location evidence="1">Membrane</location>
        <topology evidence="1">Multi-pass membrane protein</topology>
    </subcellularLocation>
</comment>
<dbReference type="InterPro" id="IPR036259">
    <property type="entry name" value="MFS_trans_sf"/>
</dbReference>
<dbReference type="SUPFAM" id="SSF103473">
    <property type="entry name" value="MFS general substrate transporter"/>
    <property type="match status" value="1"/>
</dbReference>
<dbReference type="InterPro" id="IPR011701">
    <property type="entry name" value="MFS"/>
</dbReference>
<keyword evidence="2 6" id="KW-0812">Transmembrane</keyword>
<comment type="caution">
    <text evidence="8">The sequence shown here is derived from an EMBL/GenBank/DDBJ whole genome shotgun (WGS) entry which is preliminary data.</text>
</comment>
<feature type="transmembrane region" description="Helical" evidence="6">
    <location>
        <begin position="75"/>
        <end position="93"/>
    </location>
</feature>
<feature type="compositionally biased region" description="Low complexity" evidence="5">
    <location>
        <begin position="54"/>
        <end position="65"/>
    </location>
</feature>
<accession>A0AAV9TQW4</accession>
<evidence type="ECO:0000259" key="7">
    <source>
        <dbReference type="PROSITE" id="PS50850"/>
    </source>
</evidence>
<dbReference type="GO" id="GO:0022857">
    <property type="term" value="F:transmembrane transporter activity"/>
    <property type="evidence" value="ECO:0007669"/>
    <property type="project" value="InterPro"/>
</dbReference>
<feature type="transmembrane region" description="Helical" evidence="6">
    <location>
        <begin position="587"/>
        <end position="609"/>
    </location>
</feature>
<keyword evidence="9" id="KW-1185">Reference proteome</keyword>
<evidence type="ECO:0000313" key="9">
    <source>
        <dbReference type="Proteomes" id="UP001327957"/>
    </source>
</evidence>
<feature type="transmembrane region" description="Helical" evidence="6">
    <location>
        <begin position="469"/>
        <end position="489"/>
    </location>
</feature>
<dbReference type="PANTHER" id="PTHR23501">
    <property type="entry name" value="MAJOR FACILITATOR SUPERFAMILY"/>
    <property type="match status" value="1"/>
</dbReference>
<feature type="transmembrane region" description="Helical" evidence="6">
    <location>
        <begin position="308"/>
        <end position="327"/>
    </location>
</feature>
<reference evidence="8 9" key="1">
    <citation type="submission" date="2023-04" db="EMBL/GenBank/DDBJ databases">
        <title>Colletotrichum tabacum stain YC1 causing leaf anthracnose on Nicotiana tabacum(L.) cv.</title>
        <authorList>
            <person name="Ji Z."/>
            <person name="Wang M."/>
            <person name="Zhang J."/>
            <person name="Wang N."/>
            <person name="Zhou Z."/>
        </authorList>
    </citation>
    <scope>NUCLEOTIDE SEQUENCE [LARGE SCALE GENOMIC DNA]</scope>
    <source>
        <strain evidence="8 9">YC1</strain>
    </source>
</reference>
<feature type="transmembrane region" description="Helical" evidence="6">
    <location>
        <begin position="202"/>
        <end position="225"/>
    </location>
</feature>
<sequence length="610" mass="63448">MAERLNEKAGSGETVQANDPSDDDAKQNGARCEHADKTPTAEVDEGTTQERTQETTQGTTTSATGADEGKFPKPAVIALLAAGLCTVVFAMAVDNTILATAIPRIADDFRSLDDVGWYRSAYLVASTALQPSLGKVYTILNVKWTYLAGLVVFEVGSVVCALAPSSGALIAGRTVAGVGGAALYSGAVNILALAAPLRMRPLLFSLLTGMFAIASLVGPPLGGVFADSPALTWRWCFWINLPLGAFAFAVILGVFRVPSARKLEGSDPESKRLRQGTTESGGPSGTVGSPPLLPPPPAPSLLQKAARFDPLGTLLLVPAVVCLLLALQWGGTKYAWGDARVWGCLLAFGLLTIALVSSQLWGGDNATLPPRVMRQRTVIAGALQMACSAAAMFAQNFFLPFYFQVVLGTTATGSGVLILPYVVTMAVIGIFAGAGMSRVSSYKPFGWIGTAIFVIGSGLLYTLKVDSPTASYIGFQVIIGVGTGIAWQVPFVAVQRASAKGKAIKASDGPIANALMAFFNSLGASLGISIAQNVFASSLQNRLAAVPGITAAQIATIMNAGTGVGLRDPNVLPSEMLLPVLTQYNSAIRSTFIVATVFSGLGFLASLLYD</sequence>
<feature type="region of interest" description="Disordered" evidence="5">
    <location>
        <begin position="264"/>
        <end position="293"/>
    </location>
</feature>
<feature type="transmembrane region" description="Helical" evidence="6">
    <location>
        <begin position="445"/>
        <end position="463"/>
    </location>
</feature>
<gene>
    <name evidence="8" type="ORF">QIS74_01485</name>
</gene>